<evidence type="ECO:0000313" key="4">
    <source>
        <dbReference type="Proteomes" id="UP000039021"/>
    </source>
</evidence>
<dbReference type="EMBL" id="CFOE01001363">
    <property type="protein sequence ID" value="CFE50283.1"/>
    <property type="molecule type" value="Genomic_DNA"/>
</dbReference>
<name>A0A0T7LT84_MYCTX</name>
<dbReference type="EMBL" id="CHKL01000477">
    <property type="protein sequence ID" value="COW85675.1"/>
    <property type="molecule type" value="Genomic_DNA"/>
</dbReference>
<gene>
    <name evidence="1" type="ORF">ERS007681_04744</name>
    <name evidence="3" type="ORF">ERS007739_04571</name>
    <name evidence="2" type="ORF">ERS007741_03291</name>
</gene>
<reference evidence="3" key="2">
    <citation type="submission" date="2015-03" db="EMBL/GenBank/DDBJ databases">
        <authorList>
            <consortium name="Pathogen Informatics"/>
            <person name="Murphy D."/>
        </authorList>
    </citation>
    <scope>NUCLEOTIDE SEQUENCE</scope>
    <source>
        <strain evidence="3">N09902308</strain>
    </source>
</reference>
<evidence type="ECO:0000313" key="3">
    <source>
        <dbReference type="EMBL" id="CPA39124.1"/>
    </source>
</evidence>
<dbReference type="EMBL" id="CSBK01002931">
    <property type="protein sequence ID" value="CPA39124.1"/>
    <property type="molecule type" value="Genomic_DNA"/>
</dbReference>
<protein>
    <submittedName>
        <fullName evidence="3">Uncharacterized protein</fullName>
    </submittedName>
</protein>
<evidence type="ECO:0000313" key="6">
    <source>
        <dbReference type="Proteomes" id="UP000048600"/>
    </source>
</evidence>
<accession>A0A0T7LT84</accession>
<dbReference type="Proteomes" id="UP000048600">
    <property type="component" value="Unassembled WGS sequence"/>
</dbReference>
<sequence>MITDSYDAAVVPNSAARPFHAAPAAIIGPAPAPAYMRAELISGGKAPKSMGYSVSVELFG</sequence>
<dbReference type="Proteomes" id="UP000048289">
    <property type="component" value="Unassembled WGS sequence"/>
</dbReference>
<evidence type="ECO:0000313" key="5">
    <source>
        <dbReference type="Proteomes" id="UP000048289"/>
    </source>
</evidence>
<organism evidence="3 4">
    <name type="scientific">Mycobacterium tuberculosis</name>
    <dbReference type="NCBI Taxonomy" id="1773"/>
    <lineage>
        <taxon>Bacteria</taxon>
        <taxon>Bacillati</taxon>
        <taxon>Actinomycetota</taxon>
        <taxon>Actinomycetes</taxon>
        <taxon>Mycobacteriales</taxon>
        <taxon>Mycobacteriaceae</taxon>
        <taxon>Mycobacterium</taxon>
        <taxon>Mycobacterium tuberculosis complex</taxon>
    </lineage>
</organism>
<evidence type="ECO:0000313" key="2">
    <source>
        <dbReference type="EMBL" id="COW85675.1"/>
    </source>
</evidence>
<dbReference type="Proteomes" id="UP000039021">
    <property type="component" value="Unassembled WGS sequence"/>
</dbReference>
<reference evidence="4 5" key="1">
    <citation type="submission" date="2015-03" db="EMBL/GenBank/DDBJ databases">
        <authorList>
            <consortium name="Pathogen Informatics"/>
        </authorList>
    </citation>
    <scope>NUCLEOTIDE SEQUENCE [LARGE SCALE GENOMIC DNA]</scope>
    <source>
        <strain evidence="1 5">G09901357</strain>
        <strain evidence="4">N09902308</strain>
        <strain evidence="2 6">P00601463</strain>
    </source>
</reference>
<dbReference type="AlphaFoldDB" id="A0A0T7LT84"/>
<proteinExistence type="predicted"/>
<evidence type="ECO:0000313" key="1">
    <source>
        <dbReference type="EMBL" id="CFE50283.1"/>
    </source>
</evidence>